<dbReference type="EMBL" id="JADEWB010000251">
    <property type="protein sequence ID" value="MBE9239038.1"/>
    <property type="molecule type" value="Genomic_DNA"/>
</dbReference>
<evidence type="ECO:0000256" key="6">
    <source>
        <dbReference type="ARBA" id="ARBA00022884"/>
    </source>
</evidence>
<dbReference type="SUPFAM" id="SSF54786">
    <property type="entry name" value="YcfA/nrd intein domain"/>
    <property type="match status" value="1"/>
</dbReference>
<dbReference type="InterPro" id="IPR012933">
    <property type="entry name" value="HicA_mRNA_interferase"/>
</dbReference>
<keyword evidence="3" id="KW-0540">Nuclease</keyword>
<dbReference type="PANTHER" id="PTHR34873">
    <property type="entry name" value="SSR1766 PROTEIN"/>
    <property type="match status" value="1"/>
</dbReference>
<evidence type="ECO:0000256" key="5">
    <source>
        <dbReference type="ARBA" id="ARBA00022801"/>
    </source>
</evidence>
<evidence type="ECO:0000256" key="3">
    <source>
        <dbReference type="ARBA" id="ARBA00022722"/>
    </source>
</evidence>
<dbReference type="PANTHER" id="PTHR34873:SF3">
    <property type="entry name" value="ADDICTION MODULE TOXIN, HICA FAMILY"/>
    <property type="match status" value="1"/>
</dbReference>
<dbReference type="Proteomes" id="UP000606776">
    <property type="component" value="Unassembled WGS sequence"/>
</dbReference>
<keyword evidence="5" id="KW-0378">Hydrolase</keyword>
<keyword evidence="4" id="KW-0255">Endonuclease</keyword>
<protein>
    <submittedName>
        <fullName evidence="8">Type II toxin-antitoxin system HicA family toxin</fullName>
    </submittedName>
</protein>
<evidence type="ECO:0000313" key="9">
    <source>
        <dbReference type="Proteomes" id="UP000606776"/>
    </source>
</evidence>
<comment type="caution">
    <text evidence="8">The sequence shown here is derived from an EMBL/GenBank/DDBJ whole genome shotgun (WGS) entry which is preliminary data.</text>
</comment>
<evidence type="ECO:0000256" key="1">
    <source>
        <dbReference type="ARBA" id="ARBA00006620"/>
    </source>
</evidence>
<keyword evidence="9" id="KW-1185">Reference proteome</keyword>
<comment type="similarity">
    <text evidence="1">Belongs to the HicA mRNA interferase family.</text>
</comment>
<dbReference type="InterPro" id="IPR038570">
    <property type="entry name" value="HicA_sf"/>
</dbReference>
<keyword evidence="2" id="KW-1277">Toxin-antitoxin system</keyword>
<evidence type="ECO:0000256" key="2">
    <source>
        <dbReference type="ARBA" id="ARBA00022649"/>
    </source>
</evidence>
<accession>A0ABR9VKN3</accession>
<reference evidence="8 9" key="1">
    <citation type="submission" date="2020-10" db="EMBL/GenBank/DDBJ databases">
        <authorList>
            <person name="Castelo-Branco R."/>
            <person name="Eusebio N."/>
            <person name="Adriana R."/>
            <person name="Vieira A."/>
            <person name="Brugerolle De Fraissinette N."/>
            <person name="Rezende De Castro R."/>
            <person name="Schneider M.P."/>
            <person name="Vasconcelos V."/>
            <person name="Leao P.N."/>
        </authorList>
    </citation>
    <scope>NUCLEOTIDE SEQUENCE [LARGE SCALE GENOMIC DNA]</scope>
    <source>
        <strain evidence="8 9">LEGE 00250</strain>
    </source>
</reference>
<organism evidence="8 9">
    <name type="scientific">Sphaerospermopsis aphanizomenoides LEGE 00250</name>
    <dbReference type="NCBI Taxonomy" id="2777972"/>
    <lineage>
        <taxon>Bacteria</taxon>
        <taxon>Bacillati</taxon>
        <taxon>Cyanobacteriota</taxon>
        <taxon>Cyanophyceae</taxon>
        <taxon>Nostocales</taxon>
        <taxon>Aphanizomenonaceae</taxon>
        <taxon>Sphaerospermopsis</taxon>
        <taxon>Sphaerospermopsis aphanizomenoides</taxon>
    </lineage>
</organism>
<keyword evidence="7" id="KW-0346">Stress response</keyword>
<keyword evidence="6" id="KW-0694">RNA-binding</keyword>
<evidence type="ECO:0000313" key="8">
    <source>
        <dbReference type="EMBL" id="MBE9239038.1"/>
    </source>
</evidence>
<dbReference type="Gene3D" id="3.30.920.30">
    <property type="entry name" value="Hypothetical protein"/>
    <property type="match status" value="1"/>
</dbReference>
<gene>
    <name evidence="8" type="ORF">IQ227_24220</name>
</gene>
<evidence type="ECO:0000256" key="7">
    <source>
        <dbReference type="ARBA" id="ARBA00023016"/>
    </source>
</evidence>
<proteinExistence type="inferred from homology"/>
<sequence length="75" mass="8481">MTKLPAITGEELITALQKIGFYIVRQKGSHVRMKHQDDRVVSIPRHSGKTIGKGLLLKIMRDADLTKDELIELLD</sequence>
<dbReference type="Pfam" id="PF07927">
    <property type="entry name" value="HicA_toxin"/>
    <property type="match status" value="1"/>
</dbReference>
<name>A0ABR9VKN3_9CYAN</name>
<evidence type="ECO:0000256" key="4">
    <source>
        <dbReference type="ARBA" id="ARBA00022759"/>
    </source>
</evidence>